<dbReference type="PANTHER" id="PTHR42659:SF2">
    <property type="entry name" value="XANTHINE DEHYDROGENASE SUBUNIT C-RELATED"/>
    <property type="match status" value="1"/>
</dbReference>
<dbReference type="InParanoid" id="D4H1W4"/>
<dbReference type="Proteomes" id="UP000002012">
    <property type="component" value="Chromosome"/>
</dbReference>
<keyword evidence="2" id="KW-0274">FAD</keyword>
<name>D4H1W4_DENA2</name>
<dbReference type="GO" id="GO:0071949">
    <property type="term" value="F:FAD binding"/>
    <property type="evidence" value="ECO:0007669"/>
    <property type="project" value="InterPro"/>
</dbReference>
<evidence type="ECO:0000256" key="1">
    <source>
        <dbReference type="ARBA" id="ARBA00022630"/>
    </source>
</evidence>
<accession>D4H1W4</accession>
<dbReference type="InterPro" id="IPR002346">
    <property type="entry name" value="Mopterin_DH_FAD-bd"/>
</dbReference>
<dbReference type="Pfam" id="PF00941">
    <property type="entry name" value="FAD_binding_5"/>
    <property type="match status" value="1"/>
</dbReference>
<keyword evidence="6" id="KW-1185">Reference proteome</keyword>
<evidence type="ECO:0000313" key="6">
    <source>
        <dbReference type="Proteomes" id="UP000002012"/>
    </source>
</evidence>
<proteinExistence type="predicted"/>
<dbReference type="InterPro" id="IPR016166">
    <property type="entry name" value="FAD-bd_PCMH"/>
</dbReference>
<dbReference type="SUPFAM" id="SSF55447">
    <property type="entry name" value="CO dehydrogenase flavoprotein C-terminal domain-like"/>
    <property type="match status" value="1"/>
</dbReference>
<organism evidence="5 6">
    <name type="scientific">Denitrovibrio acetiphilus (strain DSM 12809 / NBRC 114555 / N2460)</name>
    <dbReference type="NCBI Taxonomy" id="522772"/>
    <lineage>
        <taxon>Bacteria</taxon>
        <taxon>Pseudomonadati</taxon>
        <taxon>Deferribacterota</taxon>
        <taxon>Deferribacteres</taxon>
        <taxon>Deferribacterales</taxon>
        <taxon>Geovibrionaceae</taxon>
        <taxon>Denitrovibrio</taxon>
    </lineage>
</organism>
<gene>
    <name evidence="5" type="ordered locus">Dacet_0135</name>
</gene>
<dbReference type="STRING" id="522772.Dacet_0135"/>
<evidence type="ECO:0000256" key="3">
    <source>
        <dbReference type="ARBA" id="ARBA00023002"/>
    </source>
</evidence>
<dbReference type="PANTHER" id="PTHR42659">
    <property type="entry name" value="XANTHINE DEHYDROGENASE SUBUNIT C-RELATED"/>
    <property type="match status" value="1"/>
</dbReference>
<keyword evidence="3" id="KW-0560">Oxidoreductase</keyword>
<evidence type="ECO:0000259" key="4">
    <source>
        <dbReference type="PROSITE" id="PS51387"/>
    </source>
</evidence>
<dbReference type="SMART" id="SM01092">
    <property type="entry name" value="CO_deh_flav_C"/>
    <property type="match status" value="1"/>
</dbReference>
<dbReference type="KEGG" id="dap:Dacet_0135"/>
<dbReference type="InterPro" id="IPR051312">
    <property type="entry name" value="Diverse_Substr_Oxidored"/>
</dbReference>
<dbReference type="SUPFAM" id="SSF56176">
    <property type="entry name" value="FAD-binding/transporter-associated domain-like"/>
    <property type="match status" value="1"/>
</dbReference>
<dbReference type="GO" id="GO:0016491">
    <property type="term" value="F:oxidoreductase activity"/>
    <property type="evidence" value="ECO:0007669"/>
    <property type="project" value="UniProtKB-KW"/>
</dbReference>
<dbReference type="eggNOG" id="COG1319">
    <property type="taxonomic scope" value="Bacteria"/>
</dbReference>
<dbReference type="RefSeq" id="WP_013009489.1">
    <property type="nucleotide sequence ID" value="NC_013943.1"/>
</dbReference>
<protein>
    <submittedName>
        <fullName evidence="5">Molybdopterin dehydrogenase FAD-binding protein</fullName>
    </submittedName>
</protein>
<dbReference type="Pfam" id="PF03450">
    <property type="entry name" value="CO_deh_flav_C"/>
    <property type="match status" value="1"/>
</dbReference>
<dbReference type="HOGENOM" id="CLU_073026_0_0_0"/>
<dbReference type="Gene3D" id="3.30.390.50">
    <property type="entry name" value="CO dehydrogenase flavoprotein, C-terminal domain"/>
    <property type="match status" value="1"/>
</dbReference>
<dbReference type="EMBL" id="CP001968">
    <property type="protein sequence ID" value="ADD66941.1"/>
    <property type="molecule type" value="Genomic_DNA"/>
</dbReference>
<dbReference type="OrthoDB" id="9803647at2"/>
<reference evidence="5 6" key="1">
    <citation type="journal article" date="2010" name="Stand. Genomic Sci.">
        <title>Complete genome sequence of Denitrovibrio acetiphilus type strain (N2460).</title>
        <authorList>
            <person name="Kiss H."/>
            <person name="Lang E."/>
            <person name="Lapidus A."/>
            <person name="Copeland A."/>
            <person name="Nolan M."/>
            <person name="Glavina Del Rio T."/>
            <person name="Chen F."/>
            <person name="Lucas S."/>
            <person name="Tice H."/>
            <person name="Cheng J.F."/>
            <person name="Han C."/>
            <person name="Goodwin L."/>
            <person name="Pitluck S."/>
            <person name="Liolios K."/>
            <person name="Pati A."/>
            <person name="Ivanova N."/>
            <person name="Mavromatis K."/>
            <person name="Chen A."/>
            <person name="Palaniappan K."/>
            <person name="Land M."/>
            <person name="Hauser L."/>
            <person name="Chang Y.J."/>
            <person name="Jeffries C.D."/>
            <person name="Detter J.C."/>
            <person name="Brettin T."/>
            <person name="Spring S."/>
            <person name="Rohde M."/>
            <person name="Goker M."/>
            <person name="Woyke T."/>
            <person name="Bristow J."/>
            <person name="Eisen J.A."/>
            <person name="Markowitz V."/>
            <person name="Hugenholtz P."/>
            <person name="Kyrpides N.C."/>
            <person name="Klenk H.P."/>
        </authorList>
    </citation>
    <scope>NUCLEOTIDE SEQUENCE [LARGE SCALE GENOMIC DNA]</scope>
    <source>
        <strain evidence="6">DSM 12809 / NBRC 114555 / N2460</strain>
    </source>
</reference>
<feature type="domain" description="FAD-binding PCMH-type" evidence="4">
    <location>
        <begin position="1"/>
        <end position="163"/>
    </location>
</feature>
<dbReference type="FunCoup" id="D4H1W4">
    <property type="interactions" value="19"/>
</dbReference>
<dbReference type="InterPro" id="IPR036318">
    <property type="entry name" value="FAD-bd_PCMH-like_sf"/>
</dbReference>
<sequence length="261" mass="28316">MMNIDRYVRVSSLYEASDILRKDKAACILGGCGYLRLGRKKISTAIDLSLLSLSYITETPTTIEIGAMTPLRDIETSSLIERTYGSALRKSTEGIVGVQLRNVVTLGGTVAGRYPFSDILPVLMALETNIHFAESGKISLEKYMTEKAIRDVVEKISIPKNGQKAGFASMRHSETDYAILNAAVGIKNGDYKIFVGARPQKAVRAPEAEDVLNSGRSFEDTGRAAAAELIFGDNTRGSADYRKAICKAIVQRAGEEAINAV</sequence>
<dbReference type="PROSITE" id="PS51387">
    <property type="entry name" value="FAD_PCMH"/>
    <property type="match status" value="1"/>
</dbReference>
<keyword evidence="1" id="KW-0285">Flavoprotein</keyword>
<evidence type="ECO:0000313" key="5">
    <source>
        <dbReference type="EMBL" id="ADD66941.1"/>
    </source>
</evidence>
<dbReference type="Gene3D" id="3.30.465.10">
    <property type="match status" value="1"/>
</dbReference>
<dbReference type="InterPro" id="IPR005107">
    <property type="entry name" value="CO_DH_flav_C"/>
</dbReference>
<evidence type="ECO:0000256" key="2">
    <source>
        <dbReference type="ARBA" id="ARBA00022827"/>
    </source>
</evidence>
<dbReference type="InterPro" id="IPR016169">
    <property type="entry name" value="FAD-bd_PCMH_sub2"/>
</dbReference>
<dbReference type="AlphaFoldDB" id="D4H1W4"/>
<dbReference type="InterPro" id="IPR036683">
    <property type="entry name" value="CO_DH_flav_C_dom_sf"/>
</dbReference>
<dbReference type="PaxDb" id="522772-Dacet_0135"/>